<gene>
    <name evidence="2" type="ORF">BN890_27250</name>
    <name evidence="3" type="ORF">BN890_55960</name>
</gene>
<protein>
    <submittedName>
        <fullName evidence="2">Uncharacterized protein</fullName>
    </submittedName>
</protein>
<name>W6P4V7_9BACE</name>
<dbReference type="Proteomes" id="UP000019380">
    <property type="component" value="Unassembled WGS sequence"/>
</dbReference>
<sequence length="53" mass="5869">MWMIFSCVFLFYPPSVPLWGRRLSGEVLFPLAAGRSPSKEGSGCSRRSCCARA</sequence>
<accession>W6P4V7</accession>
<reference evidence="2 4" key="1">
    <citation type="submission" date="2013-12" db="EMBL/GenBank/DDBJ databases">
        <title>Improved hybrid genome assemblies of Bacteroides xylanisolvens SD CC 1b and Bacteroides xylanisolvens SD CC 2a using Illumina and 454 Sequencing.</title>
        <authorList>
            <person name="Ramaraj T."/>
            <person name="Sundararajan A."/>
            <person name="Mudge J."/>
            <person name="Schilkey F.D."/>
            <person name="Delvecchio V."/>
            <person name="Donlon M."/>
            <person name="Ziemer C."/>
        </authorList>
    </citation>
    <scope>NUCLEOTIDE SEQUENCE [LARGE SCALE GENOMIC DNA]</scope>
</reference>
<evidence type="ECO:0000313" key="2">
    <source>
        <dbReference type="EMBL" id="CDM05136.1"/>
    </source>
</evidence>
<dbReference type="EMBL" id="CBXG010000031">
    <property type="protein sequence ID" value="CDM05136.1"/>
    <property type="molecule type" value="Genomic_DNA"/>
</dbReference>
<evidence type="ECO:0000256" key="1">
    <source>
        <dbReference type="SAM" id="MobiDB-lite"/>
    </source>
</evidence>
<evidence type="ECO:0000313" key="4">
    <source>
        <dbReference type="Proteomes" id="UP000019380"/>
    </source>
</evidence>
<comment type="caution">
    <text evidence="2">The sequence shown here is derived from an EMBL/GenBank/DDBJ whole genome shotgun (WGS) entry which is preliminary data.</text>
</comment>
<evidence type="ECO:0000313" key="3">
    <source>
        <dbReference type="EMBL" id="CDM07968.1"/>
    </source>
</evidence>
<dbReference type="AlphaFoldDB" id="W6P4V7"/>
<dbReference type="EMBL" id="CBXG010000059">
    <property type="protein sequence ID" value="CDM07968.1"/>
    <property type="molecule type" value="Genomic_DNA"/>
</dbReference>
<feature type="region of interest" description="Disordered" evidence="1">
    <location>
        <begin position="34"/>
        <end position="53"/>
    </location>
</feature>
<organism evidence="2 4">
    <name type="scientific">Bacteroides xylanisolvens SD CC 1b</name>
    <dbReference type="NCBI Taxonomy" id="702447"/>
    <lineage>
        <taxon>Bacteria</taxon>
        <taxon>Pseudomonadati</taxon>
        <taxon>Bacteroidota</taxon>
        <taxon>Bacteroidia</taxon>
        <taxon>Bacteroidales</taxon>
        <taxon>Bacteroidaceae</taxon>
        <taxon>Bacteroides</taxon>
    </lineage>
</organism>
<proteinExistence type="predicted"/>